<evidence type="ECO:0000313" key="3">
    <source>
        <dbReference type="Proteomes" id="UP000697127"/>
    </source>
</evidence>
<evidence type="ECO:0000256" key="1">
    <source>
        <dbReference type="SAM" id="MobiDB-lite"/>
    </source>
</evidence>
<gene>
    <name evidence="2" type="ORF">C6P40_004723</name>
</gene>
<accession>A0A9P6WHM8</accession>
<feature type="compositionally biased region" description="Low complexity" evidence="1">
    <location>
        <begin position="29"/>
        <end position="42"/>
    </location>
</feature>
<reference evidence="2" key="1">
    <citation type="submission" date="2020-11" db="EMBL/GenBank/DDBJ databases">
        <title>Kefir isolates.</title>
        <authorList>
            <person name="Marcisauskas S."/>
            <person name="Kim Y."/>
            <person name="Blasche S."/>
        </authorList>
    </citation>
    <scope>NUCLEOTIDE SEQUENCE</scope>
    <source>
        <strain evidence="2">Olga-1</strain>
    </source>
</reference>
<feature type="region of interest" description="Disordered" evidence="1">
    <location>
        <begin position="1"/>
        <end position="50"/>
    </location>
</feature>
<feature type="compositionally biased region" description="Low complexity" evidence="1">
    <location>
        <begin position="1"/>
        <end position="18"/>
    </location>
</feature>
<name>A0A9P6WHM8_9ASCO</name>
<feature type="non-terminal residue" evidence="2">
    <location>
        <position position="1"/>
    </location>
</feature>
<dbReference type="EMBL" id="PUHW01000695">
    <property type="protein sequence ID" value="KAG0685913.1"/>
    <property type="molecule type" value="Genomic_DNA"/>
</dbReference>
<proteinExistence type="predicted"/>
<dbReference type="AlphaFoldDB" id="A0A9P6WHM8"/>
<protein>
    <submittedName>
        <fullName evidence="2">Uncharacterized protein</fullName>
    </submittedName>
</protein>
<organism evidence="2 3">
    <name type="scientific">Pichia californica</name>
    <dbReference type="NCBI Taxonomy" id="460514"/>
    <lineage>
        <taxon>Eukaryota</taxon>
        <taxon>Fungi</taxon>
        <taxon>Dikarya</taxon>
        <taxon>Ascomycota</taxon>
        <taxon>Saccharomycotina</taxon>
        <taxon>Pichiomycetes</taxon>
        <taxon>Pichiales</taxon>
        <taxon>Pichiaceae</taxon>
        <taxon>Pichia</taxon>
    </lineage>
</organism>
<sequence length="110" mass="11785">TSTSTTSSNSSNAIISTSDNRTNNSNVLSGSSTNSIQSNNNNDHQHHQHVSPIFNSSSNILIPDSTANSKSDGTLAPRSHFVILSITNETFPPNKIQTSYTNFNSTNDTT</sequence>
<feature type="non-terminal residue" evidence="2">
    <location>
        <position position="110"/>
    </location>
</feature>
<feature type="compositionally biased region" description="Polar residues" evidence="1">
    <location>
        <begin position="19"/>
        <end position="28"/>
    </location>
</feature>
<dbReference type="Proteomes" id="UP000697127">
    <property type="component" value="Unassembled WGS sequence"/>
</dbReference>
<evidence type="ECO:0000313" key="2">
    <source>
        <dbReference type="EMBL" id="KAG0685913.1"/>
    </source>
</evidence>
<keyword evidence="3" id="KW-1185">Reference proteome</keyword>
<comment type="caution">
    <text evidence="2">The sequence shown here is derived from an EMBL/GenBank/DDBJ whole genome shotgun (WGS) entry which is preliminary data.</text>
</comment>